<feature type="repeat" description="NHL" evidence="8">
    <location>
        <begin position="661"/>
        <end position="704"/>
    </location>
</feature>
<dbReference type="Gene3D" id="2.60.40.10">
    <property type="entry name" value="Immunoglobulins"/>
    <property type="match status" value="1"/>
</dbReference>
<dbReference type="PROSITE" id="PS51125">
    <property type="entry name" value="NHL"/>
    <property type="match status" value="5"/>
</dbReference>
<dbReference type="InterPro" id="IPR001258">
    <property type="entry name" value="NHL_repeat"/>
</dbReference>
<dbReference type="OrthoDB" id="342730at2759"/>
<dbReference type="Gene3D" id="3.30.160.60">
    <property type="entry name" value="Classic Zinc Finger"/>
    <property type="match status" value="1"/>
</dbReference>
<proteinExistence type="inferred from homology"/>
<dbReference type="SMART" id="SM00557">
    <property type="entry name" value="IG_FLMN"/>
    <property type="match status" value="1"/>
</dbReference>
<evidence type="ECO:0000313" key="11">
    <source>
        <dbReference type="EMBL" id="RMX39591.1"/>
    </source>
</evidence>
<comment type="caution">
    <text evidence="11">The sequence shown here is derived from an EMBL/GenBank/DDBJ whole genome shotgun (WGS) entry which is preliminary data.</text>
</comment>
<dbReference type="InterPro" id="IPR001298">
    <property type="entry name" value="Filamin/ABP280_rpt"/>
</dbReference>
<dbReference type="InterPro" id="IPR017907">
    <property type="entry name" value="Znf_RING_CS"/>
</dbReference>
<dbReference type="SUPFAM" id="SSF81296">
    <property type="entry name" value="E set domains"/>
    <property type="match status" value="1"/>
</dbReference>
<dbReference type="PROSITE" id="PS50119">
    <property type="entry name" value="ZF_BBOX"/>
    <property type="match status" value="2"/>
</dbReference>
<dbReference type="GO" id="GO:0061630">
    <property type="term" value="F:ubiquitin protein ligase activity"/>
    <property type="evidence" value="ECO:0007669"/>
    <property type="project" value="TreeGrafter"/>
</dbReference>
<dbReference type="Pfam" id="PF00630">
    <property type="entry name" value="Filamin"/>
    <property type="match status" value="1"/>
</dbReference>
<feature type="domain" description="B box-type" evidence="10">
    <location>
        <begin position="153"/>
        <end position="202"/>
    </location>
</feature>
<dbReference type="SMART" id="SM00336">
    <property type="entry name" value="BBOX"/>
    <property type="match status" value="2"/>
</dbReference>
<accession>A0A3M6TE37</accession>
<dbReference type="Gene3D" id="3.30.40.10">
    <property type="entry name" value="Zinc/RING finger domain, C3HC4 (zinc finger)"/>
    <property type="match status" value="1"/>
</dbReference>
<protein>
    <recommendedName>
        <fullName evidence="13">RING-type domain-containing protein</fullName>
    </recommendedName>
</protein>
<evidence type="ECO:0000256" key="4">
    <source>
        <dbReference type="ARBA" id="ARBA00022771"/>
    </source>
</evidence>
<evidence type="ECO:0000256" key="2">
    <source>
        <dbReference type="ARBA" id="ARBA00022723"/>
    </source>
</evidence>
<dbReference type="PANTHER" id="PTHR24104:SF47">
    <property type="entry name" value="E3 UBIQUITIN-PROTEIN LIGASE NHLRC1"/>
    <property type="match status" value="1"/>
</dbReference>
<dbReference type="SMART" id="SM00502">
    <property type="entry name" value="BBC"/>
    <property type="match status" value="1"/>
</dbReference>
<keyword evidence="2" id="KW-0479">Metal-binding</keyword>
<dbReference type="InterPro" id="IPR018957">
    <property type="entry name" value="Znf_C3HC4_RING-type"/>
</dbReference>
<evidence type="ECO:0000256" key="1">
    <source>
        <dbReference type="ARBA" id="ARBA00008518"/>
    </source>
</evidence>
<dbReference type="SMART" id="SM00184">
    <property type="entry name" value="RING"/>
    <property type="match status" value="1"/>
</dbReference>
<dbReference type="InterPro" id="IPR003649">
    <property type="entry name" value="Bbox_C"/>
</dbReference>
<sequence length="856" mass="96876">MEIKEVMETLEELVTCHLCSNVIRNPKITPCLHTFCCECLKDVARSRPYQTTIACPLCQYDIRKPEGNKFESLPTNFYIKRLLDLLIAKRRSYPEASCGNCQKKLTLSAFCFACDTFMCDECLNAHNVITRSTGHRTVNLGKFKPRDYEDMLRRPMLCAHKFKEKGVVEYFCYDCDASVCHICNIAIQHTHRIVDLHEAASEQKLKFREMSTKLKEKIRLMELGVHNVEHRSMEVQEQVDYLKKDVTEKMDELVSIIRAHQEEMIQTLESIRKDKLENLTFQLKLFESMMSQTEGSFNFIEDLLQRNISEEIMYIKNHVKSRVEEITSLEVGTNPAENEHIGYVPNTEMFEGLQNSKLGKVVTSLTEPSLSTAEGDGVDEVSAGEEAEFIVTTRNAQGEVSYSEIDHVVVEVKSSMWGLIESRVRNYRNGTYDVSYIPRVPGPHRVQVEVGGHLIQDSPFMIEVKPPILSPLKSFGSHGNVDGKFTQPHGVAVSNTGQIIVSDSLKHRIHVFTPDGGQILEFGSEGTKDGKLFHPMSIALDKSQKYVLVADSDNNRVQYFDLKTGKFVKKFGSEGSGHGQFNGPCGISVDQKDRVIVTDWNNHRVQVFSSDGKFLFKFGDAGNDRLIHPRFAMYHDKEERFVVADTGNDVVKVYDQNGDLLRIIGRHGHKKGEFCGPRGLAIDKNQNIIVCDFENHRLQLFNIKGVVLNSFGTNGKGIGQFAFPLSVSVVGGSRVVVSDWGTKDGKLFHPISMALDKSQKYVFVANSYNNRVQYFDLKTGKFVKKFGSEGSGHGQFNGPCGISIDQKDRFIVNDWNDHRMQVFSSDGKFLFKFGDAGNDRLIHPRFALYHDKRNAS</sequence>
<dbReference type="GO" id="GO:0000209">
    <property type="term" value="P:protein polyubiquitination"/>
    <property type="evidence" value="ECO:0007669"/>
    <property type="project" value="TreeGrafter"/>
</dbReference>
<evidence type="ECO:0000256" key="8">
    <source>
        <dbReference type="PROSITE-ProRule" id="PRU00504"/>
    </source>
</evidence>
<name>A0A3M6TE37_POCDA</name>
<dbReference type="PROSITE" id="PS00518">
    <property type="entry name" value="ZF_RING_1"/>
    <property type="match status" value="1"/>
</dbReference>
<dbReference type="PANTHER" id="PTHR24104">
    <property type="entry name" value="E3 UBIQUITIN-PROTEIN LIGASE NHLRC1-RELATED"/>
    <property type="match status" value="1"/>
</dbReference>
<organism evidence="11 12">
    <name type="scientific">Pocillopora damicornis</name>
    <name type="common">Cauliflower coral</name>
    <name type="synonym">Millepora damicornis</name>
    <dbReference type="NCBI Taxonomy" id="46731"/>
    <lineage>
        <taxon>Eukaryota</taxon>
        <taxon>Metazoa</taxon>
        <taxon>Cnidaria</taxon>
        <taxon>Anthozoa</taxon>
        <taxon>Hexacorallia</taxon>
        <taxon>Scleractinia</taxon>
        <taxon>Astrocoeniina</taxon>
        <taxon>Pocilloporidae</taxon>
        <taxon>Pocillopora</taxon>
    </lineage>
</organism>
<dbReference type="InterPro" id="IPR000315">
    <property type="entry name" value="Znf_B-box"/>
</dbReference>
<dbReference type="InterPro" id="IPR014756">
    <property type="entry name" value="Ig_E-set"/>
</dbReference>
<evidence type="ECO:0000259" key="9">
    <source>
        <dbReference type="PROSITE" id="PS50089"/>
    </source>
</evidence>
<evidence type="ECO:0000256" key="5">
    <source>
        <dbReference type="ARBA" id="ARBA00022833"/>
    </source>
</evidence>
<comment type="similarity">
    <text evidence="1">Belongs to the TRIM/RBCC family.</text>
</comment>
<evidence type="ECO:0000313" key="12">
    <source>
        <dbReference type="Proteomes" id="UP000275408"/>
    </source>
</evidence>
<dbReference type="InterPro" id="IPR013083">
    <property type="entry name" value="Znf_RING/FYVE/PHD"/>
</dbReference>
<keyword evidence="4 6" id="KW-0863">Zinc-finger</keyword>
<dbReference type="EMBL" id="RCHS01003802">
    <property type="protein sequence ID" value="RMX39591.1"/>
    <property type="molecule type" value="Genomic_DNA"/>
</dbReference>
<feature type="domain" description="B box-type" evidence="10">
    <location>
        <begin position="93"/>
        <end position="140"/>
    </location>
</feature>
<evidence type="ECO:0000259" key="10">
    <source>
        <dbReference type="PROSITE" id="PS50119"/>
    </source>
</evidence>
<dbReference type="InterPro" id="IPR011042">
    <property type="entry name" value="6-blade_b-propeller_TolB-like"/>
</dbReference>
<gene>
    <name evidence="11" type="ORF">pdam_00023119</name>
</gene>
<feature type="domain" description="RING-type" evidence="9">
    <location>
        <begin position="16"/>
        <end position="59"/>
    </location>
</feature>
<feature type="repeat" description="NHL" evidence="8">
    <location>
        <begin position="568"/>
        <end position="611"/>
    </location>
</feature>
<feature type="repeat" description="NHL" evidence="8">
    <location>
        <begin position="522"/>
        <end position="563"/>
    </location>
</feature>
<evidence type="ECO:0000256" key="7">
    <source>
        <dbReference type="PROSITE-ProRule" id="PRU00087"/>
    </source>
</evidence>
<dbReference type="PROSITE" id="PS50089">
    <property type="entry name" value="ZF_RING_2"/>
    <property type="match status" value="1"/>
</dbReference>
<dbReference type="PROSITE" id="PS50194">
    <property type="entry name" value="FILAMIN_REPEAT"/>
    <property type="match status" value="1"/>
</dbReference>
<dbReference type="Pfam" id="PF01436">
    <property type="entry name" value="NHL"/>
    <property type="match status" value="3"/>
</dbReference>
<keyword evidence="3" id="KW-0677">Repeat</keyword>
<keyword evidence="12" id="KW-1185">Reference proteome</keyword>
<dbReference type="InterPro" id="IPR001841">
    <property type="entry name" value="Znf_RING"/>
</dbReference>
<dbReference type="AlphaFoldDB" id="A0A3M6TE37"/>
<dbReference type="Proteomes" id="UP000275408">
    <property type="component" value="Unassembled WGS sequence"/>
</dbReference>
<dbReference type="Pfam" id="PF00097">
    <property type="entry name" value="zf-C3HC4"/>
    <property type="match status" value="1"/>
</dbReference>
<evidence type="ECO:0008006" key="13">
    <source>
        <dbReference type="Google" id="ProtNLM"/>
    </source>
</evidence>
<dbReference type="InterPro" id="IPR050952">
    <property type="entry name" value="TRIM-NHL_E3_ligases"/>
</dbReference>
<keyword evidence="5" id="KW-0862">Zinc</keyword>
<dbReference type="InterPro" id="IPR017868">
    <property type="entry name" value="Filamin/ABP280_repeat-like"/>
</dbReference>
<reference evidence="11 12" key="1">
    <citation type="journal article" date="2018" name="Sci. Rep.">
        <title>Comparative analysis of the Pocillopora damicornis genome highlights role of immune system in coral evolution.</title>
        <authorList>
            <person name="Cunning R."/>
            <person name="Bay R.A."/>
            <person name="Gillette P."/>
            <person name="Baker A.C."/>
            <person name="Traylor-Knowles N."/>
        </authorList>
    </citation>
    <scope>NUCLEOTIDE SEQUENCE [LARGE SCALE GENOMIC DNA]</scope>
    <source>
        <strain evidence="11">RSMAS</strain>
        <tissue evidence="11">Whole animal</tissue>
    </source>
</reference>
<dbReference type="Pfam" id="PF00643">
    <property type="entry name" value="zf-B_box"/>
    <property type="match status" value="1"/>
</dbReference>
<dbReference type="Gene3D" id="2.120.10.30">
    <property type="entry name" value="TolB, C-terminal domain"/>
    <property type="match status" value="4"/>
</dbReference>
<dbReference type="GO" id="GO:0043161">
    <property type="term" value="P:proteasome-mediated ubiquitin-dependent protein catabolic process"/>
    <property type="evidence" value="ECO:0007669"/>
    <property type="project" value="TreeGrafter"/>
</dbReference>
<dbReference type="Pfam" id="PF17170">
    <property type="entry name" value="DUF5128"/>
    <property type="match status" value="1"/>
</dbReference>
<dbReference type="GO" id="GO:0008270">
    <property type="term" value="F:zinc ion binding"/>
    <property type="evidence" value="ECO:0007669"/>
    <property type="project" value="UniProtKB-KW"/>
</dbReference>
<dbReference type="SUPFAM" id="SSF57850">
    <property type="entry name" value="RING/U-box"/>
    <property type="match status" value="1"/>
</dbReference>
<evidence type="ECO:0000256" key="3">
    <source>
        <dbReference type="ARBA" id="ARBA00022737"/>
    </source>
</evidence>
<evidence type="ECO:0000256" key="6">
    <source>
        <dbReference type="PROSITE-ProRule" id="PRU00024"/>
    </source>
</evidence>
<feature type="repeat" description="NHL" evidence="8">
    <location>
        <begin position="783"/>
        <end position="826"/>
    </location>
</feature>
<feature type="repeat" description="NHL" evidence="8">
    <location>
        <begin position="472"/>
        <end position="515"/>
    </location>
</feature>
<dbReference type="SUPFAM" id="SSF57845">
    <property type="entry name" value="B-box zinc-binding domain"/>
    <property type="match status" value="1"/>
</dbReference>
<dbReference type="FunFam" id="2.120.10.30:FF:000037">
    <property type="entry name" value="Uncharacterized protein, isoform E"/>
    <property type="match status" value="1"/>
</dbReference>
<dbReference type="SUPFAM" id="SSF63829">
    <property type="entry name" value="Calcium-dependent phosphotriesterase"/>
    <property type="match status" value="2"/>
</dbReference>
<dbReference type="InterPro" id="IPR013783">
    <property type="entry name" value="Ig-like_fold"/>
</dbReference>
<feature type="repeat" description="Filamin" evidence="7">
    <location>
        <begin position="363"/>
        <end position="464"/>
    </location>
</feature>